<evidence type="ECO:0000313" key="3">
    <source>
        <dbReference type="Proteomes" id="UP001367676"/>
    </source>
</evidence>
<feature type="region of interest" description="Disordered" evidence="1">
    <location>
        <begin position="181"/>
        <end position="207"/>
    </location>
</feature>
<evidence type="ECO:0000256" key="1">
    <source>
        <dbReference type="SAM" id="MobiDB-lite"/>
    </source>
</evidence>
<dbReference type="EMBL" id="JBBCAQ010000036">
    <property type="protein sequence ID" value="KAK7575822.1"/>
    <property type="molecule type" value="Genomic_DNA"/>
</dbReference>
<keyword evidence="3" id="KW-1185">Reference proteome</keyword>
<proteinExistence type="predicted"/>
<accession>A0AAN9XZ12</accession>
<dbReference type="AlphaFoldDB" id="A0AAN9XZ12"/>
<organism evidence="2 3">
    <name type="scientific">Parthenolecanium corni</name>
    <dbReference type="NCBI Taxonomy" id="536013"/>
    <lineage>
        <taxon>Eukaryota</taxon>
        <taxon>Metazoa</taxon>
        <taxon>Ecdysozoa</taxon>
        <taxon>Arthropoda</taxon>
        <taxon>Hexapoda</taxon>
        <taxon>Insecta</taxon>
        <taxon>Pterygota</taxon>
        <taxon>Neoptera</taxon>
        <taxon>Paraneoptera</taxon>
        <taxon>Hemiptera</taxon>
        <taxon>Sternorrhyncha</taxon>
        <taxon>Coccoidea</taxon>
        <taxon>Coccidae</taxon>
        <taxon>Parthenolecanium</taxon>
    </lineage>
</organism>
<feature type="compositionally biased region" description="Acidic residues" evidence="1">
    <location>
        <begin position="198"/>
        <end position="207"/>
    </location>
</feature>
<gene>
    <name evidence="2" type="ORF">V9T40_012108</name>
</gene>
<dbReference type="Proteomes" id="UP001367676">
    <property type="component" value="Unassembled WGS sequence"/>
</dbReference>
<comment type="caution">
    <text evidence="2">The sequence shown here is derived from an EMBL/GenBank/DDBJ whole genome shotgun (WGS) entry which is preliminary data.</text>
</comment>
<protein>
    <submittedName>
        <fullName evidence="2">Uncharacterized protein</fullName>
    </submittedName>
</protein>
<sequence>MYIIKSVYHQVSIPSAIKMNSLIIFISFLVFTEIQVTLCNEQPADPQGAEDKQGEAQLSIDEVWDIGEAKRDQAKQAAKSTYEALKTSIDKRKIEARAEYAKAMQKHKKEYQRIKSLADGVSKRRQTKLADTTKQNAFRNYEKIIAQADKDLENAKAAQVRANKAANDEFKKTLDRIKEMEINLKDEPEPVSNVRKEEEEEEGENEK</sequence>
<reference evidence="2 3" key="1">
    <citation type="submission" date="2024-03" db="EMBL/GenBank/DDBJ databases">
        <title>Adaptation during the transition from Ophiocordyceps entomopathogen to insect associate is accompanied by gene loss and intensified selection.</title>
        <authorList>
            <person name="Ward C.M."/>
            <person name="Onetto C.A."/>
            <person name="Borneman A.R."/>
        </authorList>
    </citation>
    <scope>NUCLEOTIDE SEQUENCE [LARGE SCALE GENOMIC DNA]</scope>
    <source>
        <strain evidence="2">AWRI1</strain>
        <tissue evidence="2">Single Adult Female</tissue>
    </source>
</reference>
<evidence type="ECO:0000313" key="2">
    <source>
        <dbReference type="EMBL" id="KAK7575822.1"/>
    </source>
</evidence>
<name>A0AAN9XZ12_9HEMI</name>